<sequence>MGALDGNDEARDLYRAIMANYSSHVRPARNFTNPTVVYMDIVLKKIVGLNQRDQVLTTLLSINMHWKDDYMVWDPEDFGGMTSTSFLSKDLWTPKISLQNKAGDTDGSLEPLDDLKVFSDGRVFAVHPGTLYSSCRLQLHHFPFDTQTCTLIFGPWNHDDKELLLVNQSDSLVIPEYYTKSVEWALIDNNIRPQLTYHTYNPNGYSSLECTITIRRAGDTDGSLEPLDDLKVFSDGRVFAVHPGTLYSSCRLQLHHFPFDTQTCTLIFGPWNHDDKELLLVNQSDSLVIPEYYTKSVEWALIDNNIRPQLTYHTYNPNGYSSLECTITIRRRFGHYLFTMFLPCALLLTMVLSGYLLPPNAPVRLQMSITMLLALVVLQLTIVNSLPASGDLTLITQYYVVVIVITSLSVINAALLTHVISRRKPMAPWMEKVILVYLARAMCEVENRTEPIHENGKTPKRPDSYQHHGVDVATLATETSTLPAAREAHQQTAVPKDIQDLLQNISTDIHLMTEDKRNSRRSNETVIKLAKAAKILNKLAFIVLGILSFAFTVNFLLWPYHSGE</sequence>
<keyword evidence="5" id="KW-0406">Ion transport</keyword>
<reference evidence="8" key="1">
    <citation type="submission" date="2022-01" db="EMBL/GenBank/DDBJ databases">
        <authorList>
            <person name="Braso-Vives M."/>
        </authorList>
    </citation>
    <scope>NUCLEOTIDE SEQUENCE</scope>
</reference>
<dbReference type="FunFam" id="2.70.170.10:FF:000028">
    <property type="entry name" value="AcetylCholine Receptor"/>
    <property type="match status" value="1"/>
</dbReference>
<dbReference type="SUPFAM" id="SSF90112">
    <property type="entry name" value="Neurotransmitter-gated ion-channel transmembrane pore"/>
    <property type="match status" value="1"/>
</dbReference>
<feature type="transmembrane region" description="Helical" evidence="5">
    <location>
        <begin position="369"/>
        <end position="386"/>
    </location>
</feature>
<evidence type="ECO:0000313" key="9">
    <source>
        <dbReference type="Proteomes" id="UP000838412"/>
    </source>
</evidence>
<evidence type="ECO:0000256" key="3">
    <source>
        <dbReference type="ARBA" id="ARBA00022989"/>
    </source>
</evidence>
<dbReference type="PRINTS" id="PR00252">
    <property type="entry name" value="NRIONCHANNEL"/>
</dbReference>
<dbReference type="InterPro" id="IPR038050">
    <property type="entry name" value="Neuro_actylchol_rec"/>
</dbReference>
<dbReference type="InterPro" id="IPR018000">
    <property type="entry name" value="Neurotransmitter_ion_chnl_CS"/>
</dbReference>
<dbReference type="SUPFAM" id="SSF63712">
    <property type="entry name" value="Nicotinic receptor ligand binding domain-like"/>
    <property type="match status" value="2"/>
</dbReference>
<evidence type="ECO:0000259" key="7">
    <source>
        <dbReference type="Pfam" id="PF02932"/>
    </source>
</evidence>
<feature type="domain" description="Neurotransmitter-gated ion-channel ligand-binding" evidence="6">
    <location>
        <begin position="229"/>
        <end position="332"/>
    </location>
</feature>
<dbReference type="Pfam" id="PF02932">
    <property type="entry name" value="Neur_chan_memb"/>
    <property type="match status" value="1"/>
</dbReference>
<dbReference type="AlphaFoldDB" id="A0A8K0AG92"/>
<keyword evidence="2 5" id="KW-0812">Transmembrane</keyword>
<keyword evidence="5" id="KW-0407">Ion channel</keyword>
<dbReference type="Proteomes" id="UP000838412">
    <property type="component" value="Chromosome 9"/>
</dbReference>
<dbReference type="GO" id="GO:0005230">
    <property type="term" value="F:extracellular ligand-gated monoatomic ion channel activity"/>
    <property type="evidence" value="ECO:0007669"/>
    <property type="project" value="InterPro"/>
</dbReference>
<evidence type="ECO:0000313" key="8">
    <source>
        <dbReference type="EMBL" id="CAH1274252.1"/>
    </source>
</evidence>
<feature type="domain" description="Neurotransmitter-gated ion-channel ligand-binding" evidence="6">
    <location>
        <begin position="11"/>
        <end position="216"/>
    </location>
</feature>
<dbReference type="OrthoDB" id="410315at2759"/>
<gene>
    <name evidence="8" type="primary">CHRNA10</name>
    <name evidence="8" type="ORF">BLAG_LOCUS25339</name>
</gene>
<dbReference type="GO" id="GO:0004888">
    <property type="term" value="F:transmembrane signaling receptor activity"/>
    <property type="evidence" value="ECO:0007669"/>
    <property type="project" value="InterPro"/>
</dbReference>
<dbReference type="InterPro" id="IPR006202">
    <property type="entry name" value="Neur_chan_lig-bd"/>
</dbReference>
<keyword evidence="4 5" id="KW-0472">Membrane</keyword>
<dbReference type="Gene3D" id="2.70.170.10">
    <property type="entry name" value="Neurotransmitter-gated ion-channel ligand-binding domain"/>
    <property type="match status" value="2"/>
</dbReference>
<keyword evidence="9" id="KW-1185">Reference proteome</keyword>
<keyword evidence="5" id="KW-0813">Transport</keyword>
<dbReference type="PANTHER" id="PTHR18945">
    <property type="entry name" value="NEUROTRANSMITTER GATED ION CHANNEL"/>
    <property type="match status" value="1"/>
</dbReference>
<dbReference type="InterPro" id="IPR036719">
    <property type="entry name" value="Neuro-gated_channel_TM_sf"/>
</dbReference>
<dbReference type="Pfam" id="PF02931">
    <property type="entry name" value="Neur_chan_LBD"/>
    <property type="match status" value="2"/>
</dbReference>
<feature type="transmembrane region" description="Helical" evidence="5">
    <location>
        <begin position="333"/>
        <end position="357"/>
    </location>
</feature>
<comment type="subcellular location">
    <subcellularLocation>
        <location evidence="1">Membrane</location>
        <topology evidence="1">Multi-pass membrane protein</topology>
    </subcellularLocation>
</comment>
<evidence type="ECO:0000259" key="6">
    <source>
        <dbReference type="Pfam" id="PF02931"/>
    </source>
</evidence>
<organism evidence="8 9">
    <name type="scientific">Branchiostoma lanceolatum</name>
    <name type="common">Common lancelet</name>
    <name type="synonym">Amphioxus lanceolatum</name>
    <dbReference type="NCBI Taxonomy" id="7740"/>
    <lineage>
        <taxon>Eukaryota</taxon>
        <taxon>Metazoa</taxon>
        <taxon>Chordata</taxon>
        <taxon>Cephalochordata</taxon>
        <taxon>Leptocardii</taxon>
        <taxon>Amphioxiformes</taxon>
        <taxon>Branchiostomatidae</taxon>
        <taxon>Branchiostoma</taxon>
    </lineage>
</organism>
<dbReference type="EMBL" id="OV696694">
    <property type="protein sequence ID" value="CAH1274252.1"/>
    <property type="molecule type" value="Genomic_DNA"/>
</dbReference>
<evidence type="ECO:0000256" key="1">
    <source>
        <dbReference type="ARBA" id="ARBA00004141"/>
    </source>
</evidence>
<evidence type="ECO:0000256" key="2">
    <source>
        <dbReference type="ARBA" id="ARBA00022692"/>
    </source>
</evidence>
<dbReference type="InterPro" id="IPR006029">
    <property type="entry name" value="Neurotrans-gated_channel_TM"/>
</dbReference>
<accession>A0A8K0AG92</accession>
<name>A0A8K0AG92_BRALA</name>
<dbReference type="InterPro" id="IPR006201">
    <property type="entry name" value="Neur_channel"/>
</dbReference>
<dbReference type="InterPro" id="IPR036734">
    <property type="entry name" value="Neur_chan_lig-bd_sf"/>
</dbReference>
<protein>
    <submittedName>
        <fullName evidence="8">CHRNA10 protein</fullName>
    </submittedName>
</protein>
<keyword evidence="3 5" id="KW-1133">Transmembrane helix</keyword>
<evidence type="ECO:0000256" key="5">
    <source>
        <dbReference type="RuleBase" id="RU000687"/>
    </source>
</evidence>
<dbReference type="Gene3D" id="1.20.58.390">
    <property type="entry name" value="Neurotransmitter-gated ion-channel transmembrane domain"/>
    <property type="match status" value="1"/>
</dbReference>
<evidence type="ECO:0000256" key="4">
    <source>
        <dbReference type="ARBA" id="ARBA00023136"/>
    </source>
</evidence>
<feature type="transmembrane region" description="Helical" evidence="5">
    <location>
        <begin position="539"/>
        <end position="560"/>
    </location>
</feature>
<proteinExistence type="inferred from homology"/>
<dbReference type="CDD" id="cd18989">
    <property type="entry name" value="LGIC_ECD_cation"/>
    <property type="match status" value="1"/>
</dbReference>
<comment type="similarity">
    <text evidence="5">Belongs to the ligand-gated ion channel (TC 1.A.9) family.</text>
</comment>
<dbReference type="GO" id="GO:0016020">
    <property type="term" value="C:membrane"/>
    <property type="evidence" value="ECO:0007669"/>
    <property type="project" value="UniProtKB-SubCell"/>
</dbReference>
<dbReference type="PROSITE" id="PS00236">
    <property type="entry name" value="NEUROTR_ION_CHANNEL"/>
    <property type="match status" value="2"/>
</dbReference>
<feature type="domain" description="Neurotransmitter-gated ion-channel transmembrane" evidence="7">
    <location>
        <begin position="341"/>
        <end position="553"/>
    </location>
</feature>
<dbReference type="CDD" id="cd19051">
    <property type="entry name" value="LGIC_TM_cation"/>
    <property type="match status" value="1"/>
</dbReference>
<feature type="transmembrane region" description="Helical" evidence="5">
    <location>
        <begin position="398"/>
        <end position="420"/>
    </location>
</feature>